<protein>
    <submittedName>
        <fullName evidence="1">Uncharacterized protein</fullName>
    </submittedName>
</protein>
<dbReference type="RefSeq" id="WP_148690719.1">
    <property type="nucleotide sequence ID" value="NZ_CP020477.1"/>
</dbReference>
<evidence type="ECO:0000313" key="1">
    <source>
        <dbReference type="EMBL" id="ARM74964.1"/>
    </source>
</evidence>
<dbReference type="Proteomes" id="UP000193404">
    <property type="component" value="Chromosome"/>
</dbReference>
<dbReference type="AlphaFoldDB" id="A0A1W6JXM7"/>
<dbReference type="EMBL" id="CP020477">
    <property type="protein sequence ID" value="ARM74964.1"/>
    <property type="molecule type" value="Genomic_DNA"/>
</dbReference>
<gene>
    <name evidence="1" type="ORF">B6F84_02250</name>
</gene>
<dbReference type="OrthoDB" id="36571at2157"/>
<organism evidence="1 2">
    <name type="scientific">Acidianus manzaensis</name>
    <dbReference type="NCBI Taxonomy" id="282676"/>
    <lineage>
        <taxon>Archaea</taxon>
        <taxon>Thermoproteota</taxon>
        <taxon>Thermoprotei</taxon>
        <taxon>Sulfolobales</taxon>
        <taxon>Sulfolobaceae</taxon>
        <taxon>Acidianus</taxon>
    </lineage>
</organism>
<evidence type="ECO:0000313" key="2">
    <source>
        <dbReference type="Proteomes" id="UP000193404"/>
    </source>
</evidence>
<sequence length="187" mass="22325">MNYDERTTTEATVEIHFNLYELRESVASYRILDEGDWTIISNKDENYLLKEFDTYGILIYPITVKEEIKEAFSQRLEKIDKFREVLYKPQYWRENITICIDKDRLYTADDLNLEFFNGIDLVNDILKSKGIEFYNDEYSVRIVIKISRPLNNNILNQAMENLSRALSLYFRIKEAQEDIAEKLAMKF</sequence>
<dbReference type="STRING" id="282676.B6F84_02250"/>
<dbReference type="GeneID" id="41589703"/>
<keyword evidence="2" id="KW-1185">Reference proteome</keyword>
<dbReference type="KEGG" id="aman:B6F84_02250"/>
<accession>A0A1W6JXM7</accession>
<name>A0A1W6JXM7_9CREN</name>
<reference evidence="1 2" key="1">
    <citation type="submission" date="2017-03" db="EMBL/GenBank/DDBJ databases">
        <title>Sulfur activation and transportation mechanism of thermophilic Archaea Acidianus manzaensis YN-25.</title>
        <authorList>
            <person name="Ma Y."/>
            <person name="Yang Y."/>
            <person name="Xia J."/>
        </authorList>
    </citation>
    <scope>NUCLEOTIDE SEQUENCE [LARGE SCALE GENOMIC DNA]</scope>
    <source>
        <strain evidence="1 2">YN-25</strain>
    </source>
</reference>
<proteinExistence type="predicted"/>